<feature type="domain" description="N-acetyltransferase" evidence="1">
    <location>
        <begin position="63"/>
        <end position="207"/>
    </location>
</feature>
<accession>A0AAU4K908</accession>
<reference evidence="2 3" key="1">
    <citation type="submission" date="2022-10" db="EMBL/GenBank/DDBJ databases">
        <title>The complete genomes of actinobacterial strains from the NBC collection.</title>
        <authorList>
            <person name="Joergensen T.S."/>
            <person name="Alvarez Arevalo M."/>
            <person name="Sterndorff E.B."/>
            <person name="Faurdal D."/>
            <person name="Vuksanovic O."/>
            <person name="Mourched A.-S."/>
            <person name="Charusanti P."/>
            <person name="Shaw S."/>
            <person name="Blin K."/>
            <person name="Weber T."/>
        </authorList>
    </citation>
    <scope>NUCLEOTIDE SEQUENCE [LARGE SCALE GENOMIC DNA]</scope>
    <source>
        <strain evidence="2 3">NBC_00319</strain>
    </source>
</reference>
<dbReference type="KEGG" id="whr:OG579_19185"/>
<dbReference type="InterPro" id="IPR016181">
    <property type="entry name" value="Acyl_CoA_acyltransferase"/>
</dbReference>
<dbReference type="EC" id="2.3.1.-" evidence="2"/>
<evidence type="ECO:0000259" key="1">
    <source>
        <dbReference type="PROSITE" id="PS51186"/>
    </source>
</evidence>
<gene>
    <name evidence="2" type="ORF">OG579_19185</name>
</gene>
<dbReference type="Pfam" id="PF13508">
    <property type="entry name" value="Acetyltransf_7"/>
    <property type="match status" value="1"/>
</dbReference>
<keyword evidence="2" id="KW-0012">Acyltransferase</keyword>
<dbReference type="EMBL" id="CP108021">
    <property type="protein sequence ID" value="WUM22472.1"/>
    <property type="molecule type" value="Genomic_DNA"/>
</dbReference>
<name>A0AAU4K908_9NOCA</name>
<keyword evidence="2" id="KW-0808">Transferase</keyword>
<evidence type="ECO:0000313" key="3">
    <source>
        <dbReference type="Proteomes" id="UP001432128"/>
    </source>
</evidence>
<dbReference type="AlphaFoldDB" id="A0AAU4K908"/>
<keyword evidence="3" id="KW-1185">Reference proteome</keyword>
<dbReference type="Proteomes" id="UP001432128">
    <property type="component" value="Chromosome"/>
</dbReference>
<dbReference type="CDD" id="cd04301">
    <property type="entry name" value="NAT_SF"/>
    <property type="match status" value="1"/>
</dbReference>
<dbReference type="PANTHER" id="PTHR42791">
    <property type="entry name" value="GNAT FAMILY ACETYLTRANSFERASE"/>
    <property type="match status" value="1"/>
</dbReference>
<sequence>MSDAPPEVRTAAVRQEFDACATTLAAAFADDPLMSFLWPDAHRRHAALPRYFTASLRFEHGRIGVVDYLADHIGRPLAVAAWDGPDRGGPISGLGRTLRAAPRTLTALGGRVGAGLDVRRRLDAHESSDRHWTLVNLGVTPTAQKRGLARILIDHRLATVDARGYPAHLVCTRAENVALYRRFGFALSDEFTLADGTPLWSMDRPPARTDR</sequence>
<evidence type="ECO:0000313" key="2">
    <source>
        <dbReference type="EMBL" id="WUM22472.1"/>
    </source>
</evidence>
<dbReference type="PROSITE" id="PS51186">
    <property type="entry name" value="GNAT"/>
    <property type="match status" value="1"/>
</dbReference>
<proteinExistence type="predicted"/>
<organism evidence="2 3">
    <name type="scientific">Williamsia herbipolensis</name>
    <dbReference type="NCBI Taxonomy" id="1603258"/>
    <lineage>
        <taxon>Bacteria</taxon>
        <taxon>Bacillati</taxon>
        <taxon>Actinomycetota</taxon>
        <taxon>Actinomycetes</taxon>
        <taxon>Mycobacteriales</taxon>
        <taxon>Nocardiaceae</taxon>
        <taxon>Williamsia</taxon>
    </lineage>
</organism>
<dbReference type="PANTHER" id="PTHR42791:SF1">
    <property type="entry name" value="N-ACETYLTRANSFERASE DOMAIN-CONTAINING PROTEIN"/>
    <property type="match status" value="1"/>
</dbReference>
<dbReference type="RefSeq" id="WP_328859299.1">
    <property type="nucleotide sequence ID" value="NZ_CP108021.1"/>
</dbReference>
<dbReference type="InterPro" id="IPR000182">
    <property type="entry name" value="GNAT_dom"/>
</dbReference>
<protein>
    <submittedName>
        <fullName evidence="2">GNAT family N-acetyltransferase</fullName>
        <ecNumber evidence="2">2.3.1.-</ecNumber>
    </submittedName>
</protein>
<dbReference type="SUPFAM" id="SSF55729">
    <property type="entry name" value="Acyl-CoA N-acyltransferases (Nat)"/>
    <property type="match status" value="1"/>
</dbReference>
<dbReference type="GO" id="GO:0016747">
    <property type="term" value="F:acyltransferase activity, transferring groups other than amino-acyl groups"/>
    <property type="evidence" value="ECO:0007669"/>
    <property type="project" value="InterPro"/>
</dbReference>
<dbReference type="Gene3D" id="3.40.630.30">
    <property type="match status" value="1"/>
</dbReference>
<dbReference type="InterPro" id="IPR052523">
    <property type="entry name" value="Trichothecene_AcTrans"/>
</dbReference>